<evidence type="ECO:0000259" key="2">
    <source>
        <dbReference type="Pfam" id="PF01757"/>
    </source>
</evidence>
<dbReference type="Pfam" id="PF01757">
    <property type="entry name" value="Acyl_transf_3"/>
    <property type="match status" value="1"/>
</dbReference>
<dbReference type="GO" id="GO:0016020">
    <property type="term" value="C:membrane"/>
    <property type="evidence" value="ECO:0007669"/>
    <property type="project" value="TreeGrafter"/>
</dbReference>
<dbReference type="PANTHER" id="PTHR23028:SF53">
    <property type="entry name" value="ACYL_TRANSF_3 DOMAIN-CONTAINING PROTEIN"/>
    <property type="match status" value="1"/>
</dbReference>
<evidence type="ECO:0000259" key="3">
    <source>
        <dbReference type="Pfam" id="PF19040"/>
    </source>
</evidence>
<feature type="domain" description="Acyltransferase 3" evidence="2">
    <location>
        <begin position="32"/>
        <end position="358"/>
    </location>
</feature>
<evidence type="ECO:0000313" key="5">
    <source>
        <dbReference type="Proteomes" id="UP000535890"/>
    </source>
</evidence>
<dbReference type="PANTHER" id="PTHR23028">
    <property type="entry name" value="ACETYLTRANSFERASE"/>
    <property type="match status" value="1"/>
</dbReference>
<dbReference type="EMBL" id="JACCBN010000001">
    <property type="protein sequence ID" value="NYD38507.1"/>
    <property type="molecule type" value="Genomic_DNA"/>
</dbReference>
<feature type="transmembrane region" description="Helical" evidence="1">
    <location>
        <begin position="189"/>
        <end position="207"/>
    </location>
</feature>
<dbReference type="InterPro" id="IPR050879">
    <property type="entry name" value="Acyltransferase_3"/>
</dbReference>
<reference evidence="4 5" key="1">
    <citation type="submission" date="2020-07" db="EMBL/GenBank/DDBJ databases">
        <title>Sequencing the genomes of 1000 actinobacteria strains.</title>
        <authorList>
            <person name="Klenk H.-P."/>
        </authorList>
    </citation>
    <scope>NUCLEOTIDE SEQUENCE [LARGE SCALE GENOMIC DNA]</scope>
    <source>
        <strain evidence="4 5">DSM 45772</strain>
    </source>
</reference>
<dbReference type="GO" id="GO:0009103">
    <property type="term" value="P:lipopolysaccharide biosynthetic process"/>
    <property type="evidence" value="ECO:0007669"/>
    <property type="project" value="TreeGrafter"/>
</dbReference>
<feature type="transmembrane region" description="Helical" evidence="1">
    <location>
        <begin position="227"/>
        <end position="245"/>
    </location>
</feature>
<feature type="transmembrane region" description="Helical" evidence="1">
    <location>
        <begin position="165"/>
        <end position="182"/>
    </location>
</feature>
<proteinExistence type="predicted"/>
<dbReference type="RefSeq" id="WP_343054312.1">
    <property type="nucleotide sequence ID" value="NZ_BAABHP010000029.1"/>
</dbReference>
<dbReference type="InterPro" id="IPR002656">
    <property type="entry name" value="Acyl_transf_3_dom"/>
</dbReference>
<evidence type="ECO:0000256" key="1">
    <source>
        <dbReference type="SAM" id="Phobius"/>
    </source>
</evidence>
<feature type="transmembrane region" description="Helical" evidence="1">
    <location>
        <begin position="380"/>
        <end position="398"/>
    </location>
</feature>
<dbReference type="Pfam" id="PF19040">
    <property type="entry name" value="SGNH"/>
    <property type="match status" value="1"/>
</dbReference>
<keyword evidence="1" id="KW-0472">Membrane</keyword>
<sequence>MLAPEARTARIARVVPTPGATTREDPSRWRPELQGLRALACALVVIYHVWSDRVSGGVDVFFVITGFLFAGQLVRAAERGTLDLVTTWGRMLRRLVPTTAVVLAGCVVAGWFVVPESRWPQTIREVGASALFLENWRLAADSVDYYAAHNTASIVQHLWSLSIQGQFYLLFPLVVGLLALLARSSRTPVRHVVVGALAGLTVVSLAYSVYLTGTDQKLAYFHSLTRLWEFTLGGLLGLLIAGVALPAGVRVAAGWIGVVALSVCGLVLDVEGGFPGYLALWPVLAACLVLAAERTGSAIGADRWLSSAPMQYLGRISFPLYLWHWPVLLLALLATHREQAGLVGGVLVVAVSLALAALTDRFVDQPMARARRWRGAGYRSGAIAICAVLLLTAGWHAVALARATPSGVPGDANHPGAAALAPGFVYRGEPDPKPIPPAVSAYEDWVQYQGDCTSAAAEPGLERCTYVAAPRPDAPTVVVVGDSHMQQFLPALAPVARERGWRIDTLIRPGCPFSTTSESNVGEVACIDHNRAAIDDILRTRPDAVVAAASHDVRTGDTETTGPGMLDAWRILAGADIPVLAVRDNPRYGYPPSSCVDNYRRGAPECNVPRTDLYPATPPIRSMELPPTVSYLDLADWICGPRTCDPEVGNVTVYLDDNHLTATFTASLAPVVGPRLAALVDR</sequence>
<feature type="transmembrane region" description="Helical" evidence="1">
    <location>
        <begin position="95"/>
        <end position="114"/>
    </location>
</feature>
<organism evidence="4 5">
    <name type="scientific">Actinomycetospora corticicola</name>
    <dbReference type="NCBI Taxonomy" id="663602"/>
    <lineage>
        <taxon>Bacteria</taxon>
        <taxon>Bacillati</taxon>
        <taxon>Actinomycetota</taxon>
        <taxon>Actinomycetes</taxon>
        <taxon>Pseudonocardiales</taxon>
        <taxon>Pseudonocardiaceae</taxon>
        <taxon>Actinomycetospora</taxon>
    </lineage>
</organism>
<dbReference type="Proteomes" id="UP000535890">
    <property type="component" value="Unassembled WGS sequence"/>
</dbReference>
<accession>A0A7Y9E091</accession>
<keyword evidence="5" id="KW-1185">Reference proteome</keyword>
<dbReference type="InterPro" id="IPR043968">
    <property type="entry name" value="SGNH"/>
</dbReference>
<dbReference type="AlphaFoldDB" id="A0A7Y9E091"/>
<name>A0A7Y9E091_9PSEU</name>
<keyword evidence="1" id="KW-1133">Transmembrane helix</keyword>
<feature type="transmembrane region" description="Helical" evidence="1">
    <location>
        <begin position="252"/>
        <end position="268"/>
    </location>
</feature>
<feature type="transmembrane region" description="Helical" evidence="1">
    <location>
        <begin position="56"/>
        <end position="74"/>
    </location>
</feature>
<dbReference type="GO" id="GO:0016747">
    <property type="term" value="F:acyltransferase activity, transferring groups other than amino-acyl groups"/>
    <property type="evidence" value="ECO:0007669"/>
    <property type="project" value="InterPro"/>
</dbReference>
<comment type="caution">
    <text evidence="4">The sequence shown here is derived from an EMBL/GenBank/DDBJ whole genome shotgun (WGS) entry which is preliminary data.</text>
</comment>
<protein>
    <submittedName>
        <fullName evidence="4">Peptidoglycan/LPS O-acetylase OafA/YrhL</fullName>
    </submittedName>
</protein>
<feature type="transmembrane region" description="Helical" evidence="1">
    <location>
        <begin position="312"/>
        <end position="334"/>
    </location>
</feature>
<gene>
    <name evidence="4" type="ORF">BJ983_004609</name>
</gene>
<keyword evidence="1" id="KW-0812">Transmembrane</keyword>
<feature type="transmembrane region" description="Helical" evidence="1">
    <location>
        <begin position="33"/>
        <end position="50"/>
    </location>
</feature>
<feature type="transmembrane region" description="Helical" evidence="1">
    <location>
        <begin position="274"/>
        <end position="292"/>
    </location>
</feature>
<feature type="transmembrane region" description="Helical" evidence="1">
    <location>
        <begin position="340"/>
        <end position="359"/>
    </location>
</feature>
<evidence type="ECO:0000313" key="4">
    <source>
        <dbReference type="EMBL" id="NYD38507.1"/>
    </source>
</evidence>
<feature type="domain" description="SGNH" evidence="3">
    <location>
        <begin position="452"/>
        <end position="672"/>
    </location>
</feature>